<dbReference type="InterPro" id="IPR027417">
    <property type="entry name" value="P-loop_NTPase"/>
</dbReference>
<dbReference type="SUPFAM" id="SSF53474">
    <property type="entry name" value="alpha/beta-Hydrolases"/>
    <property type="match status" value="1"/>
</dbReference>
<feature type="region of interest" description="Disordered" evidence="2">
    <location>
        <begin position="727"/>
        <end position="760"/>
    </location>
</feature>
<feature type="domain" description="GPI inositol-deacylase winged helix" evidence="4">
    <location>
        <begin position="612"/>
        <end position="700"/>
    </location>
</feature>
<dbReference type="EMBL" id="MAVT02000522">
    <property type="protein sequence ID" value="POS75159.1"/>
    <property type="molecule type" value="Genomic_DNA"/>
</dbReference>
<feature type="domain" description="AB hydrolase-1" evidence="3">
    <location>
        <begin position="61"/>
        <end position="294"/>
    </location>
</feature>
<dbReference type="InterPro" id="IPR015943">
    <property type="entry name" value="WD40/YVTN_repeat-like_dom_sf"/>
</dbReference>
<dbReference type="InterPro" id="IPR056884">
    <property type="entry name" value="NPHP3-like_N"/>
</dbReference>
<proteinExistence type="predicted"/>
<dbReference type="OrthoDB" id="194358at2759"/>
<dbReference type="PANTHER" id="PTHR10039:SF16">
    <property type="entry name" value="GPI INOSITOL-DEACYLASE"/>
    <property type="match status" value="1"/>
</dbReference>
<dbReference type="Gene3D" id="3.40.50.1820">
    <property type="entry name" value="alpha/beta hydrolase"/>
    <property type="match status" value="1"/>
</dbReference>
<keyword evidence="7" id="KW-1185">Reference proteome</keyword>
<dbReference type="PANTHER" id="PTHR10039">
    <property type="entry name" value="AMELOGENIN"/>
    <property type="match status" value="1"/>
</dbReference>
<dbReference type="Proteomes" id="UP000094444">
    <property type="component" value="Unassembled WGS sequence"/>
</dbReference>
<dbReference type="InterPro" id="IPR036322">
    <property type="entry name" value="WD40_repeat_dom_sf"/>
</dbReference>
<organism evidence="6 7">
    <name type="scientific">Diaporthe helianthi</name>
    <dbReference type="NCBI Taxonomy" id="158607"/>
    <lineage>
        <taxon>Eukaryota</taxon>
        <taxon>Fungi</taxon>
        <taxon>Dikarya</taxon>
        <taxon>Ascomycota</taxon>
        <taxon>Pezizomycotina</taxon>
        <taxon>Sordariomycetes</taxon>
        <taxon>Sordariomycetidae</taxon>
        <taxon>Diaporthales</taxon>
        <taxon>Diaporthaceae</taxon>
        <taxon>Diaporthe</taxon>
    </lineage>
</organism>
<dbReference type="InterPro" id="IPR054471">
    <property type="entry name" value="GPIID_WHD"/>
</dbReference>
<comment type="caution">
    <text evidence="6">The sequence shown here is derived from an EMBL/GenBank/DDBJ whole genome shotgun (WGS) entry which is preliminary data.</text>
</comment>
<dbReference type="InterPro" id="IPR029058">
    <property type="entry name" value="AB_hydrolase_fold"/>
</dbReference>
<evidence type="ECO:0000256" key="1">
    <source>
        <dbReference type="ARBA" id="ARBA00022737"/>
    </source>
</evidence>
<evidence type="ECO:0000259" key="3">
    <source>
        <dbReference type="Pfam" id="PF12697"/>
    </source>
</evidence>
<dbReference type="Pfam" id="PF12697">
    <property type="entry name" value="Abhydrolase_6"/>
    <property type="match status" value="1"/>
</dbReference>
<keyword evidence="1" id="KW-0677">Repeat</keyword>
<dbReference type="Pfam" id="PF22939">
    <property type="entry name" value="WHD_GPIID"/>
    <property type="match status" value="1"/>
</dbReference>
<evidence type="ECO:0000313" key="7">
    <source>
        <dbReference type="Proteomes" id="UP000094444"/>
    </source>
</evidence>
<reference evidence="6" key="1">
    <citation type="submission" date="2017-09" db="EMBL/GenBank/DDBJ databases">
        <title>Polyketide synthases of a Diaporthe helianthi virulent isolate.</title>
        <authorList>
            <person name="Baroncelli R."/>
        </authorList>
    </citation>
    <scope>NUCLEOTIDE SEQUENCE [LARGE SCALE GENOMIC DNA]</scope>
    <source>
        <strain evidence="6">7/96</strain>
    </source>
</reference>
<evidence type="ECO:0000259" key="5">
    <source>
        <dbReference type="Pfam" id="PF24883"/>
    </source>
</evidence>
<sequence>MDSNRELGRANSSATALSFLSRTLTRRTQKPGDVLSGGKGPLGLTTLYDPGIAGLAVVADIIFVHGLNGGSQSTWSKEKLASKFWPKSWLPADNAFQDVRIHSFGYASGLNRESVLNVRDFAHSLLGAVNDAPAIRQDGKSQIIFVAHSMGGLVVKTAYILGHREPEFRPVIDRVCSIVFLDTPHQGASIARALSRLVALVGARPFVDDLLPESPTLRSINEDFPRVSGDLRLMSFYETRPMSLGGYKTLIFDKESAAMNLANERRTLLDADHRHVAMFSSPNEPAYVTVRNALATLVSSCRDEQDSKRQIVAHSEKAILNYVLGFTEAPEDDLIKQESRRHPGTCAWLSRKSYYLEWKASLESRLLWVRGRPGVGKSVLSGYIVNDLREDGVDCYFFFFKSSDRARSNANGFLRCMAWQMAMIHPDILYKITGTFTAGTTGPVDGVDASTVWRKLYVSSILKVRLSRPQFWVIDSIDECKGSLAIMDILTRIQESWPVAILITSRDPLEMHLGRSELERNIESQEICEADVQGDIALLLKSNFKLLPCPASDRWPTPESMVSHILAKSAASFLWASLICSELRQVASAREIDQVLESVPSSMDSLYTKVLDDMENAQFGKNIAKALITWVTYAFRPLTTFEIKDPIELDIDDKVDNMERVISKCCGNIIYVDAHSKVQLIHATAREFLTTRAPKSGFTVSSTEGHRRLAEICLHFLMKTEKATLKPGRLPSDGGVRDTDGNSNAMSPRGKVPGSGPVSRQIRRAPLPKSLLFSKSTFTAYASKYVFQHLDLAHLDDEVTTRVISEFLSGTSVLRWIEDNAARDDLHTVYQAGQILNTILARRARQSPPLSLARDQTEIQMLEKWGNDLIHLVTKFSRQLRASPKAIYHIIPPFCPPESAIRQRFSDPYRGLNVHGLSSTGWDDCLATITYDQGNKPNVAAAGPGLFAVGMTATNGKIVLYGDSIFQEIHTFMHGEPVWRLTLSERGTMLASSGAKAVRIWSTTDGNQISSFKISSLCIALQFAEDDTMLRAVTRQNQLIEWDVLEHMPLREYPVNWSADLEENMQFRSPTMVEIGTATGLMCVIYKGQDIVLWDYLEDRVHDLYQKETGSVAVFGSHKVAEGITTVGSVTFSQAVETGLLAAASIDGDAFVYDIITGEPIASVEDSNIVTLSSSPDGRTLAGADSHGNLTLFEFSTLRVLQRIQFDTQLMPKSMVFTSDSLRIIEIRGDQCRVWEPSTLLRAEISEDGDSDTLFGSTELHDHYHTERKPEITAMVCCLSSSTVFYAVSDGSVYGCDISGESDTQLLFVLTSRCPVHILHIDERSSLLSTGDRSNRIMVRKVVRLNIQTQPASWRIDPDPPIPNIQGPGGNSVILQSVITSGEHLRILISQDEMDSLVPLTGEDQARPIAQLQLEWSQWSEHPTKRDWLIRVTRNHIDIHKWEDLSVLGKFEATSYDCFHRLFPLIPAQLFAIRSARNEAAEDTSRDFQKCVGHKHNQVINTIQLWGRKDFGIPDEDTKPVCQLEDALSSRIARILGCFGARLIVYTTDQWIASVDLQPPQGLVQRSEDLVRHFFMPSDWINGDHERLIFGIGSSGEILFAKRSELAVIKRGLETTESGATFNPRRVGTGWKRSIPPRLRSTSLGRQRQLDGNWEPKRV</sequence>
<dbReference type="InParanoid" id="A0A2P5HY50"/>
<dbReference type="SUPFAM" id="SSF52540">
    <property type="entry name" value="P-loop containing nucleoside triphosphate hydrolases"/>
    <property type="match status" value="1"/>
</dbReference>
<protein>
    <submittedName>
        <fullName evidence="6">Uncharacterized protein</fullName>
    </submittedName>
</protein>
<evidence type="ECO:0000313" key="6">
    <source>
        <dbReference type="EMBL" id="POS75159.1"/>
    </source>
</evidence>
<dbReference type="Gene3D" id="2.130.10.10">
    <property type="entry name" value="YVTN repeat-like/Quinoprotein amine dehydrogenase"/>
    <property type="match status" value="2"/>
</dbReference>
<gene>
    <name evidence="6" type="ORF">DHEL01_v206445</name>
</gene>
<name>A0A2P5HY50_DIAHE</name>
<feature type="domain" description="Nephrocystin 3-like N-terminal" evidence="5">
    <location>
        <begin position="344"/>
        <end position="506"/>
    </location>
</feature>
<dbReference type="InterPro" id="IPR001680">
    <property type="entry name" value="WD40_rpt"/>
</dbReference>
<evidence type="ECO:0000259" key="4">
    <source>
        <dbReference type="Pfam" id="PF22939"/>
    </source>
</evidence>
<dbReference type="InterPro" id="IPR000073">
    <property type="entry name" value="AB_hydrolase_1"/>
</dbReference>
<evidence type="ECO:0000256" key="2">
    <source>
        <dbReference type="SAM" id="MobiDB-lite"/>
    </source>
</evidence>
<dbReference type="SMART" id="SM00320">
    <property type="entry name" value="WD40"/>
    <property type="match status" value="4"/>
</dbReference>
<accession>A0A2P5HY50</accession>
<dbReference type="Pfam" id="PF24883">
    <property type="entry name" value="NPHP3_N"/>
    <property type="match status" value="1"/>
</dbReference>
<dbReference type="Gene3D" id="3.40.50.300">
    <property type="entry name" value="P-loop containing nucleotide triphosphate hydrolases"/>
    <property type="match status" value="1"/>
</dbReference>
<dbReference type="SUPFAM" id="SSF50978">
    <property type="entry name" value="WD40 repeat-like"/>
    <property type="match status" value="1"/>
</dbReference>